<protein>
    <submittedName>
        <fullName evidence="1">Uncharacterized protein</fullName>
    </submittedName>
</protein>
<proteinExistence type="predicted"/>
<evidence type="ECO:0000313" key="2">
    <source>
        <dbReference type="Proteomes" id="UP000236161"/>
    </source>
</evidence>
<name>A0A2I0AN24_9ASPA</name>
<dbReference type="Proteomes" id="UP000236161">
    <property type="component" value="Unassembled WGS sequence"/>
</dbReference>
<keyword evidence="2" id="KW-1185">Reference proteome</keyword>
<dbReference type="EMBL" id="KZ451969">
    <property type="protein sequence ID" value="PKA56960.1"/>
    <property type="molecule type" value="Genomic_DNA"/>
</dbReference>
<accession>A0A2I0AN24</accession>
<sequence length="123" mass="14206">MAASPESLLVEEHPLHSLSIKWKISKYQHLPLIVEPLRELYREISCFLRWRPCGRQSVIPNNSRTSASLVEKEMASNMAASYVAWWEGEVWVSVANRPVWAESQWWRPGKSSHAPMSNSLFNK</sequence>
<gene>
    <name evidence="1" type="ORF">AXF42_Ash002264</name>
</gene>
<dbReference type="AlphaFoldDB" id="A0A2I0AN24"/>
<organism evidence="1 2">
    <name type="scientific">Apostasia shenzhenica</name>
    <dbReference type="NCBI Taxonomy" id="1088818"/>
    <lineage>
        <taxon>Eukaryota</taxon>
        <taxon>Viridiplantae</taxon>
        <taxon>Streptophyta</taxon>
        <taxon>Embryophyta</taxon>
        <taxon>Tracheophyta</taxon>
        <taxon>Spermatophyta</taxon>
        <taxon>Magnoliopsida</taxon>
        <taxon>Liliopsida</taxon>
        <taxon>Asparagales</taxon>
        <taxon>Orchidaceae</taxon>
        <taxon>Apostasioideae</taxon>
        <taxon>Apostasia</taxon>
    </lineage>
</organism>
<evidence type="ECO:0000313" key="1">
    <source>
        <dbReference type="EMBL" id="PKA56960.1"/>
    </source>
</evidence>
<reference evidence="1 2" key="1">
    <citation type="journal article" date="2017" name="Nature">
        <title>The Apostasia genome and the evolution of orchids.</title>
        <authorList>
            <person name="Zhang G.Q."/>
            <person name="Liu K.W."/>
            <person name="Li Z."/>
            <person name="Lohaus R."/>
            <person name="Hsiao Y.Y."/>
            <person name="Niu S.C."/>
            <person name="Wang J.Y."/>
            <person name="Lin Y.C."/>
            <person name="Xu Q."/>
            <person name="Chen L.J."/>
            <person name="Yoshida K."/>
            <person name="Fujiwara S."/>
            <person name="Wang Z.W."/>
            <person name="Zhang Y.Q."/>
            <person name="Mitsuda N."/>
            <person name="Wang M."/>
            <person name="Liu G.H."/>
            <person name="Pecoraro L."/>
            <person name="Huang H.X."/>
            <person name="Xiao X.J."/>
            <person name="Lin M."/>
            <person name="Wu X.Y."/>
            <person name="Wu W.L."/>
            <person name="Chen Y.Y."/>
            <person name="Chang S.B."/>
            <person name="Sakamoto S."/>
            <person name="Ohme-Takagi M."/>
            <person name="Yagi M."/>
            <person name="Zeng S.J."/>
            <person name="Shen C.Y."/>
            <person name="Yeh C.M."/>
            <person name="Luo Y.B."/>
            <person name="Tsai W.C."/>
            <person name="Van de Peer Y."/>
            <person name="Liu Z.J."/>
        </authorList>
    </citation>
    <scope>NUCLEOTIDE SEQUENCE [LARGE SCALE GENOMIC DNA]</scope>
    <source>
        <strain evidence="2">cv. Shenzhen</strain>
        <tissue evidence="1">Stem</tissue>
    </source>
</reference>